<dbReference type="GO" id="GO:0016787">
    <property type="term" value="F:hydrolase activity"/>
    <property type="evidence" value="ECO:0007669"/>
    <property type="project" value="InterPro"/>
</dbReference>
<dbReference type="InterPro" id="IPR042047">
    <property type="entry name" value="SleB_dom1"/>
</dbReference>
<dbReference type="SUPFAM" id="SSF47090">
    <property type="entry name" value="PGBD-like"/>
    <property type="match status" value="1"/>
</dbReference>
<sequence length="263" mass="28650">MKIVAKKTASVLLAFSLLCGGTALPGIAPNIIDATSITVSAAAKLSSTSFELHATPTTTLKKGSKGDSVKWVQCGLNKLMKAKLTVDGDFGKNTDTAVRNFQKKYMGAKEVDGIVGPKTIKAMKNALRIKIEVPKGVSEANYILLCNCVAHEANLSNISMYEKALVVEVVMNRKNSKDFPNTIKGVITQKNQFSGASSYANLKTYSSKVTNEVKEAVTYYFNNKKTFDEGYLYFRGNGKFNCFSKTYKGTYRRPGGSDTIVVK</sequence>
<dbReference type="InterPro" id="IPR011105">
    <property type="entry name" value="Cell_wall_hydrolase_SleB"/>
</dbReference>
<dbReference type="AlphaFoldDB" id="A0A1H7P2S2"/>
<evidence type="ECO:0000313" key="5">
    <source>
        <dbReference type="Proteomes" id="UP000186015"/>
    </source>
</evidence>
<proteinExistence type="predicted"/>
<feature type="domain" description="Cell wall hydrolase SleB" evidence="3">
    <location>
        <begin position="163"/>
        <end position="243"/>
    </location>
</feature>
<dbReference type="Pfam" id="PF07486">
    <property type="entry name" value="Hydrolase_2"/>
    <property type="match status" value="1"/>
</dbReference>
<dbReference type="InterPro" id="IPR036366">
    <property type="entry name" value="PGBDSf"/>
</dbReference>
<feature type="domain" description="Peptidoglycan binding-like" evidence="2">
    <location>
        <begin position="66"/>
        <end position="123"/>
    </location>
</feature>
<dbReference type="RefSeq" id="WP_074835472.1">
    <property type="nucleotide sequence ID" value="NZ_FOAT01000018.1"/>
</dbReference>
<evidence type="ECO:0000259" key="3">
    <source>
        <dbReference type="Pfam" id="PF07486"/>
    </source>
</evidence>
<organism evidence="4 5">
    <name type="scientific">Ruminococcus albus</name>
    <dbReference type="NCBI Taxonomy" id="1264"/>
    <lineage>
        <taxon>Bacteria</taxon>
        <taxon>Bacillati</taxon>
        <taxon>Bacillota</taxon>
        <taxon>Clostridia</taxon>
        <taxon>Eubacteriales</taxon>
        <taxon>Oscillospiraceae</taxon>
        <taxon>Ruminococcus</taxon>
    </lineage>
</organism>
<keyword evidence="1" id="KW-0732">Signal</keyword>
<dbReference type="EMBL" id="FOAT01000018">
    <property type="protein sequence ID" value="SEL29926.1"/>
    <property type="molecule type" value="Genomic_DNA"/>
</dbReference>
<accession>A0A1H7P2S2</accession>
<feature type="signal peptide" evidence="1">
    <location>
        <begin position="1"/>
        <end position="25"/>
    </location>
</feature>
<feature type="chain" id="PRO_5038815440" evidence="1">
    <location>
        <begin position="26"/>
        <end position="263"/>
    </location>
</feature>
<evidence type="ECO:0000256" key="1">
    <source>
        <dbReference type="SAM" id="SignalP"/>
    </source>
</evidence>
<dbReference type="Proteomes" id="UP000186015">
    <property type="component" value="Unassembled WGS sequence"/>
</dbReference>
<dbReference type="InterPro" id="IPR002477">
    <property type="entry name" value="Peptidoglycan-bd-like"/>
</dbReference>
<dbReference type="InterPro" id="IPR036365">
    <property type="entry name" value="PGBD-like_sf"/>
</dbReference>
<protein>
    <submittedName>
        <fullName evidence="4">Putative peptidoglycan binding domain-containing protein</fullName>
    </submittedName>
</protein>
<reference evidence="4 5" key="1">
    <citation type="submission" date="2016-10" db="EMBL/GenBank/DDBJ databases">
        <authorList>
            <person name="de Groot N.N."/>
        </authorList>
    </citation>
    <scope>NUCLEOTIDE SEQUENCE [LARGE SCALE GENOMIC DNA]</scope>
    <source>
        <strain evidence="4 5">KH2T6</strain>
    </source>
</reference>
<dbReference type="Pfam" id="PF01471">
    <property type="entry name" value="PG_binding_1"/>
    <property type="match status" value="1"/>
</dbReference>
<dbReference type="Gene3D" id="1.10.10.2520">
    <property type="entry name" value="Cell wall hydrolase SleB, domain 1"/>
    <property type="match status" value="1"/>
</dbReference>
<name>A0A1H7P2S2_RUMAL</name>
<evidence type="ECO:0000259" key="2">
    <source>
        <dbReference type="Pfam" id="PF01471"/>
    </source>
</evidence>
<gene>
    <name evidence="4" type="ORF">SAMN05216469_11846</name>
</gene>
<dbReference type="Gene3D" id="1.10.101.10">
    <property type="entry name" value="PGBD-like superfamily/PGBD"/>
    <property type="match status" value="1"/>
</dbReference>
<evidence type="ECO:0000313" key="4">
    <source>
        <dbReference type="EMBL" id="SEL29926.1"/>
    </source>
</evidence>
<dbReference type="OrthoDB" id="9785345at2"/>